<keyword evidence="2" id="KW-0812">Transmembrane</keyword>
<keyword evidence="2" id="KW-0472">Membrane</keyword>
<protein>
    <submittedName>
        <fullName evidence="3">Uncharacterized protein</fullName>
    </submittedName>
</protein>
<dbReference type="InterPro" id="IPR046112">
    <property type="entry name" value="DUF6049"/>
</dbReference>
<evidence type="ECO:0000256" key="1">
    <source>
        <dbReference type="SAM" id="MobiDB-lite"/>
    </source>
</evidence>
<feature type="region of interest" description="Disordered" evidence="1">
    <location>
        <begin position="555"/>
        <end position="578"/>
    </location>
</feature>
<accession>A0A2X2YN22</accession>
<dbReference type="AlphaFoldDB" id="A0A2X2YN22"/>
<sequence>MTPIVTPETTELTVSALLEVNSNYHQAAQGTLHLNVSTQTPLTREELNQWMDVQGNDARLQRKVQTVATLPIDHLTAGKPQPVTLHVPVTDLPLGRSDQWGPRPLSLTFVPDAAATEKVPSSTDLASFSAQDRAFLLWDSGAAFEPSELLTFVPLTTTHADVVAADRELPNLGSRPNQRLMEVCALANATPLTPVFDPFLIATELNGVDETSRLLNLSKPSPSPSTEPRPAVTPLRDLVAAGNCGQQPPAYLPPGDFGAANTSWLAPAAQDLLRTTAVDLGTKVTQRIPEYQGNLLLWPDFSVHYSPSGDVAQEVSTWGNHPLLLSPDSGFKELGKSPAYDTDSRQRIEFSAPGNTTSAAGWTLDGDLSRLLNGQPAFDASQTPSDYRLSAVGARQWALASTAVLTRQRPFAPRVFAAGADRDYSATPTQKAVMQGLGQARWLSFPAWNTVLPPVSEAAGTQTRTVTVPAPTPAGQTDSSSFSTGSKAAIPGGKPLTWFTNPTFAAADNLRVGAALNAAMSEPARFNTMFSALQISSACATCTASIPDGTIWAGKSAARQQTPAPHSSQTEEPAPNTIDPDISAAIIDLINSQPASVINLIDKSAQLPISVSNGWDQAVSVRLKLTPSDTRLQFNPVETLTIAPHSIGQFRIPVKAVGSGDVQVTVQLTNPAGQSIGAAETIQVRVRAEWESTGTYIVAGLLAVVLVFGIVRRIVKGPKNRTPKRETKRE</sequence>
<reference evidence="3 4" key="1">
    <citation type="submission" date="2018-06" db="EMBL/GenBank/DDBJ databases">
        <authorList>
            <consortium name="Pathogen Informatics"/>
            <person name="Doyle S."/>
        </authorList>
    </citation>
    <scope>NUCLEOTIDE SEQUENCE [LARGE SCALE GENOMIC DNA]</scope>
    <source>
        <strain evidence="3 4">NCTC11820</strain>
    </source>
</reference>
<feature type="region of interest" description="Disordered" evidence="1">
    <location>
        <begin position="460"/>
        <end position="487"/>
    </location>
</feature>
<feature type="compositionally biased region" description="Low complexity" evidence="1">
    <location>
        <begin position="461"/>
        <end position="477"/>
    </location>
</feature>
<evidence type="ECO:0000313" key="4">
    <source>
        <dbReference type="Proteomes" id="UP000250245"/>
    </source>
</evidence>
<dbReference type="Proteomes" id="UP000250245">
    <property type="component" value="Unassembled WGS sequence"/>
</dbReference>
<proteinExistence type="predicted"/>
<gene>
    <name evidence="3" type="ORF">NCTC11820_01878</name>
</gene>
<keyword evidence="2" id="KW-1133">Transmembrane helix</keyword>
<feature type="compositionally biased region" description="Polar residues" evidence="1">
    <location>
        <begin position="558"/>
        <end position="571"/>
    </location>
</feature>
<evidence type="ECO:0000313" key="3">
    <source>
        <dbReference type="EMBL" id="SQB65806.1"/>
    </source>
</evidence>
<name>A0A2X2YN22_9ACTO</name>
<dbReference type="EMBL" id="UASJ01000001">
    <property type="protein sequence ID" value="SQB65806.1"/>
    <property type="molecule type" value="Genomic_DNA"/>
</dbReference>
<evidence type="ECO:0000256" key="2">
    <source>
        <dbReference type="SAM" id="Phobius"/>
    </source>
</evidence>
<organism evidence="3 4">
    <name type="scientific">Mobiluncus curtisii</name>
    <dbReference type="NCBI Taxonomy" id="2051"/>
    <lineage>
        <taxon>Bacteria</taxon>
        <taxon>Bacillati</taxon>
        <taxon>Actinomycetota</taxon>
        <taxon>Actinomycetes</taxon>
        <taxon>Actinomycetales</taxon>
        <taxon>Actinomycetaceae</taxon>
        <taxon>Mobiluncus</taxon>
    </lineage>
</organism>
<dbReference type="Pfam" id="PF19516">
    <property type="entry name" value="DUF6049"/>
    <property type="match status" value="1"/>
</dbReference>
<feature type="transmembrane region" description="Helical" evidence="2">
    <location>
        <begin position="696"/>
        <end position="715"/>
    </location>
</feature>